<gene>
    <name evidence="1" type="ORF">CFP71_27995</name>
</gene>
<keyword evidence="1" id="KW-0418">Kinase</keyword>
<protein>
    <submittedName>
        <fullName evidence="1">Thymidylate kinase</fullName>
    </submittedName>
</protein>
<dbReference type="AlphaFoldDB" id="A0A229RUK6"/>
<dbReference type="Gene3D" id="3.40.50.300">
    <property type="entry name" value="P-loop containing nucleotide triphosphate hydrolases"/>
    <property type="match status" value="1"/>
</dbReference>
<sequence>MRCGRGALIAIDGVTGVGKTYLTGHALDGLPDPPLTLAGFSQPARTAPGLGTGLLRALRDASGGDPFLRGGTPLAETLTLLAIKRHDFDLVLPRLALGRAVLEGRSVDTTAVCQALLLHPGDPGAALDTATALLSLASFYRPPPDLTILITDDPCHAITRTQHRDHYVLTRDQAAYLRDASTLYEQLAATDPARYRVLDRRVTGAREAAEQIRTWITDAATGLPCLREPWTGPAAPCLCCGHASPADPA</sequence>
<evidence type="ECO:0000313" key="2">
    <source>
        <dbReference type="Proteomes" id="UP000215223"/>
    </source>
</evidence>
<dbReference type="InterPro" id="IPR027417">
    <property type="entry name" value="P-loop_NTPase"/>
</dbReference>
<keyword evidence="1" id="KW-0808">Transferase</keyword>
<dbReference type="Proteomes" id="UP000215223">
    <property type="component" value="Unassembled WGS sequence"/>
</dbReference>
<name>A0A229RUK6_9PSEU</name>
<evidence type="ECO:0000313" key="1">
    <source>
        <dbReference type="EMBL" id="OXM50367.1"/>
    </source>
</evidence>
<dbReference type="EMBL" id="NMQT01000102">
    <property type="protein sequence ID" value="OXM50367.1"/>
    <property type="molecule type" value="Genomic_DNA"/>
</dbReference>
<dbReference type="OrthoDB" id="4350324at2"/>
<reference evidence="1 2" key="1">
    <citation type="submission" date="2017-07" db="EMBL/GenBank/DDBJ databases">
        <title>Amycolatopsis thailandensis Genome sequencing and assembly.</title>
        <authorList>
            <person name="Kaur N."/>
            <person name="Mayilraj S."/>
        </authorList>
    </citation>
    <scope>NUCLEOTIDE SEQUENCE [LARGE SCALE GENOMIC DNA]</scope>
    <source>
        <strain evidence="1 2">JCM 16380</strain>
    </source>
</reference>
<dbReference type="SUPFAM" id="SSF52540">
    <property type="entry name" value="P-loop containing nucleoside triphosphate hydrolases"/>
    <property type="match status" value="1"/>
</dbReference>
<keyword evidence="2" id="KW-1185">Reference proteome</keyword>
<dbReference type="GO" id="GO:0016301">
    <property type="term" value="F:kinase activity"/>
    <property type="evidence" value="ECO:0007669"/>
    <property type="project" value="UniProtKB-KW"/>
</dbReference>
<comment type="caution">
    <text evidence="1">The sequence shown here is derived from an EMBL/GenBank/DDBJ whole genome shotgun (WGS) entry which is preliminary data.</text>
</comment>
<accession>A0A229RUK6</accession>
<proteinExistence type="predicted"/>
<organism evidence="1 2">
    <name type="scientific">Amycolatopsis thailandensis</name>
    <dbReference type="NCBI Taxonomy" id="589330"/>
    <lineage>
        <taxon>Bacteria</taxon>
        <taxon>Bacillati</taxon>
        <taxon>Actinomycetota</taxon>
        <taxon>Actinomycetes</taxon>
        <taxon>Pseudonocardiales</taxon>
        <taxon>Pseudonocardiaceae</taxon>
        <taxon>Amycolatopsis</taxon>
    </lineage>
</organism>